<accession>A0ABR8T3N7</accession>
<reference evidence="1 2" key="1">
    <citation type="submission" date="2020-08" db="EMBL/GenBank/DDBJ databases">
        <title>A Genomic Blueprint of the Chicken Gut Microbiome.</title>
        <authorList>
            <person name="Gilroy R."/>
            <person name="Ravi A."/>
            <person name="Getino M."/>
            <person name="Pursley I."/>
            <person name="Horton D.L."/>
            <person name="Alikhan N.-F."/>
            <person name="Baker D."/>
            <person name="Gharbi K."/>
            <person name="Hall N."/>
            <person name="Watson M."/>
            <person name="Adriaenssens E.M."/>
            <person name="Foster-Nyarko E."/>
            <person name="Jarju S."/>
            <person name="Secka A."/>
            <person name="Antonio M."/>
            <person name="Oren A."/>
            <person name="Chaudhuri R."/>
            <person name="La Ragione R.M."/>
            <person name="Hildebrand F."/>
            <person name="Pallen M.J."/>
        </authorList>
    </citation>
    <scope>NUCLEOTIDE SEQUENCE [LARGE SCALE GENOMIC DNA]</scope>
    <source>
        <strain evidence="1 2">Sa2BVA9</strain>
    </source>
</reference>
<protein>
    <submittedName>
        <fullName evidence="1">Uncharacterized protein</fullName>
    </submittedName>
</protein>
<dbReference type="EMBL" id="JACSQL010000011">
    <property type="protein sequence ID" value="MBD7970375.1"/>
    <property type="molecule type" value="Genomic_DNA"/>
</dbReference>
<evidence type="ECO:0000313" key="2">
    <source>
        <dbReference type="Proteomes" id="UP000608071"/>
    </source>
</evidence>
<comment type="caution">
    <text evidence="1">The sequence shown here is derived from an EMBL/GenBank/DDBJ whole genome shotgun (WGS) entry which is preliminary data.</text>
</comment>
<evidence type="ECO:0000313" key="1">
    <source>
        <dbReference type="EMBL" id="MBD7970375.1"/>
    </source>
</evidence>
<dbReference type="Proteomes" id="UP000608071">
    <property type="component" value="Unassembled WGS sequence"/>
</dbReference>
<gene>
    <name evidence="1" type="ORF">H9647_20105</name>
</gene>
<organism evidence="1 2">
    <name type="scientific">Paenibacillus gallinarum</name>
    <dbReference type="NCBI Taxonomy" id="2762232"/>
    <lineage>
        <taxon>Bacteria</taxon>
        <taxon>Bacillati</taxon>
        <taxon>Bacillota</taxon>
        <taxon>Bacilli</taxon>
        <taxon>Bacillales</taxon>
        <taxon>Paenibacillaceae</taxon>
        <taxon>Paenibacillus</taxon>
    </lineage>
</organism>
<name>A0ABR8T3N7_9BACL</name>
<proteinExistence type="predicted"/>
<keyword evidence="2" id="KW-1185">Reference proteome</keyword>
<sequence length="138" mass="15493">MDFCAQGDGISVLPVFEEKHFPDAEVVDVSLVNLVKLLATAFGRTRQPLAYKIIDRIQDTNGRKKTLRFRSRHPLFTDGSPKHQNLCLVSGMVYLGIPILPYFDGVNILTVDENLSLVVYDDSADYSALIHRKNSDLL</sequence>